<dbReference type="Proteomes" id="UP000053911">
    <property type="component" value="Unassembled WGS sequence"/>
</dbReference>
<evidence type="ECO:0000313" key="3">
    <source>
        <dbReference type="Proteomes" id="UP000053911"/>
    </source>
</evidence>
<dbReference type="AlphaFoldDB" id="A0A124FFM4"/>
<dbReference type="CDD" id="cd02253">
    <property type="entry name" value="DmpA"/>
    <property type="match status" value="1"/>
</dbReference>
<dbReference type="GeneID" id="8095904"/>
<proteinExistence type="inferred from homology"/>
<keyword evidence="2" id="KW-0031">Aminopeptidase</keyword>
<dbReference type="PANTHER" id="PTHR36512">
    <property type="entry name" value="D-AMINOPEPTIDASE"/>
    <property type="match status" value="1"/>
</dbReference>
<protein>
    <submittedName>
        <fullName evidence="2">D-aminopeptidase</fullName>
    </submittedName>
</protein>
<dbReference type="OMA" id="CNDGWLN"/>
<organism evidence="2 3">
    <name type="scientific">Thermococcus sibiricus</name>
    <dbReference type="NCBI Taxonomy" id="172049"/>
    <lineage>
        <taxon>Archaea</taxon>
        <taxon>Methanobacteriati</taxon>
        <taxon>Methanobacteriota</taxon>
        <taxon>Thermococci</taxon>
        <taxon>Thermococcales</taxon>
        <taxon>Thermococcaceae</taxon>
        <taxon>Thermococcus</taxon>
    </lineage>
</organism>
<dbReference type="EMBL" id="LGFD01000002">
    <property type="protein sequence ID" value="KUK18565.1"/>
    <property type="molecule type" value="Genomic_DNA"/>
</dbReference>
<accession>A0A124FFM4</accession>
<dbReference type="SUPFAM" id="SSF56266">
    <property type="entry name" value="DmpA/ArgJ-like"/>
    <property type="match status" value="1"/>
</dbReference>
<comment type="similarity">
    <text evidence="1">Belongs to the peptidase S58 family.</text>
</comment>
<reference evidence="3" key="1">
    <citation type="journal article" date="2015" name="MBio">
        <title>Genome-Resolved Metagenomic Analysis Reveals Roles for Candidate Phyla and Other Microbial Community Members in Biogeochemical Transformations in Oil Reservoirs.</title>
        <authorList>
            <person name="Hu P."/>
            <person name="Tom L."/>
            <person name="Singh A."/>
            <person name="Thomas B.C."/>
            <person name="Baker B.J."/>
            <person name="Piceno Y.M."/>
            <person name="Andersen G.L."/>
            <person name="Banfield J.F."/>
        </authorList>
    </citation>
    <scope>NUCLEOTIDE SEQUENCE [LARGE SCALE GENOMIC DNA]</scope>
</reference>
<name>A0A124FFM4_9EURY</name>
<evidence type="ECO:0000313" key="2">
    <source>
        <dbReference type="EMBL" id="KUK18565.1"/>
    </source>
</evidence>
<keyword evidence="2" id="KW-0378">Hydrolase</keyword>
<keyword evidence="2" id="KW-0645">Protease</keyword>
<dbReference type="InterPro" id="IPR016117">
    <property type="entry name" value="ArgJ-like_dom_sf"/>
</dbReference>
<dbReference type="Pfam" id="PF03576">
    <property type="entry name" value="Peptidase_S58"/>
    <property type="match status" value="1"/>
</dbReference>
<dbReference type="PATRIC" id="fig|172049.5.peg.506"/>
<dbReference type="PANTHER" id="PTHR36512:SF3">
    <property type="entry name" value="BLR5678 PROTEIN"/>
    <property type="match status" value="1"/>
</dbReference>
<comment type="caution">
    <text evidence="2">The sequence shown here is derived from an EMBL/GenBank/DDBJ whole genome shotgun (WGS) entry which is preliminary data.</text>
</comment>
<gene>
    <name evidence="2" type="ORF">XD54_0125</name>
</gene>
<dbReference type="RefSeq" id="WP_015849187.1">
    <property type="nucleotide sequence ID" value="NZ_LGFD01000002.1"/>
</dbReference>
<evidence type="ECO:0000256" key="1">
    <source>
        <dbReference type="ARBA" id="ARBA00007068"/>
    </source>
</evidence>
<dbReference type="Gene3D" id="3.60.70.12">
    <property type="entry name" value="L-amino peptidase D-ALA esterase/amidase"/>
    <property type="match status" value="1"/>
</dbReference>
<sequence length="362" mass="38885">MKAPDLGIKLGVFRHGKKNSIADVKGVKVGHVSLIKGEGKLIPGKGPVRTGVTAILPHEGNIYKEKLLASVFVMNGYAKPIGLIQVRELGTLETPIILTNTLAVGTATDALIEYMLDQNEDIGVSTGSVNPVVMECNDSYLNDIRGKHVKKEHIFEALKNAKADFDEGAVGAGTGMSAFEFKGGIGSSSRIVDIEGRKYTIGALVLSNFGKREDLTIAGVPAGLELRNWPGKGGEGKGSIIIVIATDVPLTARQLYRVAKRGAIGLARTGGYAYNGSGDIIFAFSTAQRIKHYQKEIIDIKSTPDDVLSPLFKATAETVEEAIINSLLQAKAMTGRDNHIRYALPKEDLLKIMKKYGRLEKG</sequence>
<dbReference type="GO" id="GO:0004177">
    <property type="term" value="F:aminopeptidase activity"/>
    <property type="evidence" value="ECO:0007669"/>
    <property type="project" value="UniProtKB-KW"/>
</dbReference>
<dbReference type="InterPro" id="IPR005321">
    <property type="entry name" value="Peptidase_S58_DmpA"/>
</dbReference>